<dbReference type="STRING" id="1121419.SAMN05443529_1432"/>
<dbReference type="CDD" id="cd02440">
    <property type="entry name" value="AdoMet_MTases"/>
    <property type="match status" value="1"/>
</dbReference>
<dbReference type="PROSITE" id="PS01279">
    <property type="entry name" value="PCMT"/>
    <property type="match status" value="1"/>
</dbReference>
<evidence type="ECO:0000256" key="2">
    <source>
        <dbReference type="ARBA" id="ARBA00005369"/>
    </source>
</evidence>
<dbReference type="NCBIfam" id="TIGR00080">
    <property type="entry name" value="pimt"/>
    <property type="match status" value="1"/>
</dbReference>
<dbReference type="HAMAP" id="MF_00090">
    <property type="entry name" value="PIMT"/>
    <property type="match status" value="1"/>
</dbReference>
<comment type="similarity">
    <text evidence="2 7">Belongs to the methyltransferase superfamily. L-isoaspartyl/D-aspartyl protein methyltransferase family.</text>
</comment>
<dbReference type="OrthoDB" id="9772751at2"/>
<evidence type="ECO:0000256" key="1">
    <source>
        <dbReference type="ARBA" id="ARBA00004496"/>
    </source>
</evidence>
<evidence type="ECO:0000256" key="7">
    <source>
        <dbReference type="HAMAP-Rule" id="MF_00090"/>
    </source>
</evidence>
<evidence type="ECO:0000313" key="8">
    <source>
        <dbReference type="EMBL" id="SDI48636.1"/>
    </source>
</evidence>
<gene>
    <name evidence="7" type="primary">pcm</name>
    <name evidence="8" type="ORF">SAMN05443529_1432</name>
</gene>
<keyword evidence="9" id="KW-1185">Reference proteome</keyword>
<reference evidence="9" key="1">
    <citation type="submission" date="2016-10" db="EMBL/GenBank/DDBJ databases">
        <authorList>
            <person name="Varghese N."/>
            <person name="Submissions S."/>
        </authorList>
    </citation>
    <scope>NUCLEOTIDE SEQUENCE [LARGE SCALE GENOMIC DNA]</scope>
    <source>
        <strain evidence="9">DSM 8344</strain>
    </source>
</reference>
<dbReference type="NCBIfam" id="NF001453">
    <property type="entry name" value="PRK00312.1"/>
    <property type="match status" value="1"/>
</dbReference>
<dbReference type="Proteomes" id="UP000198656">
    <property type="component" value="Unassembled WGS sequence"/>
</dbReference>
<protein>
    <recommendedName>
        <fullName evidence="7">Protein-L-isoaspartate O-methyltransferase</fullName>
        <ecNumber evidence="7">2.1.1.77</ecNumber>
    </recommendedName>
    <alternativeName>
        <fullName evidence="7">L-isoaspartyl protein carboxyl methyltransferase</fullName>
    </alternativeName>
    <alternativeName>
        <fullName evidence="7">Protein L-isoaspartyl methyltransferase</fullName>
    </alternativeName>
    <alternativeName>
        <fullName evidence="7">Protein-beta-aspartate methyltransferase</fullName>
        <shortName evidence="7">PIMT</shortName>
    </alternativeName>
</protein>
<comment type="function">
    <text evidence="7">Catalyzes the methyl esterification of L-isoaspartyl residues in peptides and proteins that result from spontaneous decomposition of normal L-aspartyl and L-asparaginyl residues. It plays a role in the repair and/or degradation of damaged proteins.</text>
</comment>
<keyword evidence="4 7" id="KW-0489">Methyltransferase</keyword>
<dbReference type="GO" id="GO:0032259">
    <property type="term" value="P:methylation"/>
    <property type="evidence" value="ECO:0007669"/>
    <property type="project" value="UniProtKB-KW"/>
</dbReference>
<dbReference type="PANTHER" id="PTHR11579">
    <property type="entry name" value="PROTEIN-L-ISOASPARTATE O-METHYLTRANSFERASE"/>
    <property type="match status" value="1"/>
</dbReference>
<dbReference type="AlphaFoldDB" id="A0A1G8KZ04"/>
<name>A0A1G8KZ04_9FIRM</name>
<evidence type="ECO:0000313" key="9">
    <source>
        <dbReference type="Proteomes" id="UP000198656"/>
    </source>
</evidence>
<dbReference type="Pfam" id="PF01135">
    <property type="entry name" value="PCMT"/>
    <property type="match status" value="1"/>
</dbReference>
<dbReference type="EMBL" id="FNCP01000043">
    <property type="protein sequence ID" value="SDI48636.1"/>
    <property type="molecule type" value="Genomic_DNA"/>
</dbReference>
<dbReference type="EC" id="2.1.1.77" evidence="7"/>
<accession>A0A1G8KZ04</accession>
<keyword evidence="6 7" id="KW-0949">S-adenosyl-L-methionine</keyword>
<dbReference type="SUPFAM" id="SSF53335">
    <property type="entry name" value="S-adenosyl-L-methionine-dependent methyltransferases"/>
    <property type="match status" value="1"/>
</dbReference>
<dbReference type="InterPro" id="IPR029063">
    <property type="entry name" value="SAM-dependent_MTases_sf"/>
</dbReference>
<dbReference type="FunFam" id="3.40.50.150:FF:000010">
    <property type="entry name" value="Protein-L-isoaspartate O-methyltransferase"/>
    <property type="match status" value="1"/>
</dbReference>
<evidence type="ECO:0000256" key="3">
    <source>
        <dbReference type="ARBA" id="ARBA00022490"/>
    </source>
</evidence>
<dbReference type="InterPro" id="IPR000682">
    <property type="entry name" value="PCMT"/>
</dbReference>
<feature type="active site" evidence="7">
    <location>
        <position position="71"/>
    </location>
</feature>
<sequence>MNKEYSIESYSERRAEREWMVHTQLVSRDITDETVINSMSLVPRHKFVREDKQDLAYYDTPLEIDSGQTISQPYIVALMAQALRLKASDRVLEIGTGSGYSAAILSRIALRVYTIERHQVLASLAEERFRNQGYKNIEVRVGDGTLGWQEKAPFDAILVTAGGPVIPDPLLDQLAVGGRLLIPVGERGEQSLLRLKKTMSGKLITEDLGGVRFVPLIGMRGWDERIKNS</sequence>
<dbReference type="GO" id="GO:0030091">
    <property type="term" value="P:protein repair"/>
    <property type="evidence" value="ECO:0007669"/>
    <property type="project" value="UniProtKB-UniRule"/>
</dbReference>
<evidence type="ECO:0000256" key="5">
    <source>
        <dbReference type="ARBA" id="ARBA00022679"/>
    </source>
</evidence>
<organism evidence="8 9">
    <name type="scientific">Desulfosporosinus hippei DSM 8344</name>
    <dbReference type="NCBI Taxonomy" id="1121419"/>
    <lineage>
        <taxon>Bacteria</taxon>
        <taxon>Bacillati</taxon>
        <taxon>Bacillota</taxon>
        <taxon>Clostridia</taxon>
        <taxon>Eubacteriales</taxon>
        <taxon>Desulfitobacteriaceae</taxon>
        <taxon>Desulfosporosinus</taxon>
    </lineage>
</organism>
<comment type="subcellular location">
    <subcellularLocation>
        <location evidence="1 7">Cytoplasm</location>
    </subcellularLocation>
</comment>
<dbReference type="GO" id="GO:0005737">
    <property type="term" value="C:cytoplasm"/>
    <property type="evidence" value="ECO:0007669"/>
    <property type="project" value="UniProtKB-SubCell"/>
</dbReference>
<evidence type="ECO:0000256" key="6">
    <source>
        <dbReference type="ARBA" id="ARBA00022691"/>
    </source>
</evidence>
<comment type="catalytic activity">
    <reaction evidence="7">
        <text>[protein]-L-isoaspartate + S-adenosyl-L-methionine = [protein]-L-isoaspartate alpha-methyl ester + S-adenosyl-L-homocysteine</text>
        <dbReference type="Rhea" id="RHEA:12705"/>
        <dbReference type="Rhea" id="RHEA-COMP:12143"/>
        <dbReference type="Rhea" id="RHEA-COMP:12144"/>
        <dbReference type="ChEBI" id="CHEBI:57856"/>
        <dbReference type="ChEBI" id="CHEBI:59789"/>
        <dbReference type="ChEBI" id="CHEBI:90596"/>
        <dbReference type="ChEBI" id="CHEBI:90598"/>
        <dbReference type="EC" id="2.1.1.77"/>
    </reaction>
</comment>
<dbReference type="Gene3D" id="3.40.50.150">
    <property type="entry name" value="Vaccinia Virus protein VP39"/>
    <property type="match status" value="1"/>
</dbReference>
<dbReference type="PANTHER" id="PTHR11579:SF0">
    <property type="entry name" value="PROTEIN-L-ISOASPARTATE(D-ASPARTATE) O-METHYLTRANSFERASE"/>
    <property type="match status" value="1"/>
</dbReference>
<dbReference type="GO" id="GO:0004719">
    <property type="term" value="F:protein-L-isoaspartate (D-aspartate) O-methyltransferase activity"/>
    <property type="evidence" value="ECO:0007669"/>
    <property type="project" value="UniProtKB-UniRule"/>
</dbReference>
<proteinExistence type="inferred from homology"/>
<keyword evidence="3 7" id="KW-0963">Cytoplasm</keyword>
<evidence type="ECO:0000256" key="4">
    <source>
        <dbReference type="ARBA" id="ARBA00022603"/>
    </source>
</evidence>
<keyword evidence="5 7" id="KW-0808">Transferase</keyword>